<dbReference type="EMBL" id="FP476056">
    <property type="protein sequence ID" value="CAZ94499.1"/>
    <property type="molecule type" value="Genomic_DNA"/>
</dbReference>
<keyword evidence="2" id="KW-1185">Reference proteome</keyword>
<name>G0L9D9_ZOBGA</name>
<dbReference type="Proteomes" id="UP000008898">
    <property type="component" value="Chromosome"/>
</dbReference>
<accession>G0L9D9</accession>
<dbReference type="HOGENOM" id="CLU_3376851_0_0_10"/>
<reference evidence="1 2" key="2">
    <citation type="journal article" date="2012" name="Environ. Microbiol.">
        <title>Characterization of the first alginolytic operons in a marine bacterium: from their emergence in marine Flavobacteriia to their independent transfers to marine Proteobacteria and human gut Bacteroides.</title>
        <authorList>
            <person name="Thomas F."/>
            <person name="Barbeyron T."/>
            <person name="Tonon T."/>
            <person name="Genicot S."/>
            <person name="Czjzek M."/>
            <person name="Michel G."/>
        </authorList>
    </citation>
    <scope>NUCLEOTIDE SEQUENCE [LARGE SCALE GENOMIC DNA]</scope>
    <source>
        <strain evidence="2">DSM 12802 / CCUG 47099 / CIP 106680 / NCIMB 13871 / Dsij</strain>
    </source>
</reference>
<reference evidence="2" key="1">
    <citation type="submission" date="2009-07" db="EMBL/GenBank/DDBJ databases">
        <title>Complete genome sequence of Zobellia galactanivorans Dsij.</title>
        <authorList>
            <consortium name="Genoscope - CEA"/>
        </authorList>
    </citation>
    <scope>NUCLEOTIDE SEQUENCE [LARGE SCALE GENOMIC DNA]</scope>
    <source>
        <strain evidence="2">DSM 12802 / CCUG 47099 / CIP 106680 / NCIMB 13871 / Dsij</strain>
    </source>
</reference>
<sequence length="34" mass="4173">MEVDKYNSEIKVYLKNDTRTIELVKARKNIYLQR</sequence>
<evidence type="ECO:0000313" key="2">
    <source>
        <dbReference type="Proteomes" id="UP000008898"/>
    </source>
</evidence>
<protein>
    <submittedName>
        <fullName evidence="1">Uncharacterized protein</fullName>
    </submittedName>
</protein>
<dbReference type="STRING" id="63186.ZOBELLIA_426"/>
<evidence type="ECO:0000313" key="1">
    <source>
        <dbReference type="EMBL" id="CAZ94499.1"/>
    </source>
</evidence>
<gene>
    <name evidence="1" type="ordered locus">zobellia_426</name>
</gene>
<dbReference type="AlphaFoldDB" id="G0L9D9"/>
<dbReference type="KEGG" id="zga:ZOBELLIA_426"/>
<proteinExistence type="predicted"/>
<organism evidence="1 2">
    <name type="scientific">Zobellia galactanivorans (strain DSM 12802 / CCUG 47099 / CIP 106680 / NCIMB 13871 / Dsij)</name>
    <dbReference type="NCBI Taxonomy" id="63186"/>
    <lineage>
        <taxon>Bacteria</taxon>
        <taxon>Pseudomonadati</taxon>
        <taxon>Bacteroidota</taxon>
        <taxon>Flavobacteriia</taxon>
        <taxon>Flavobacteriales</taxon>
        <taxon>Flavobacteriaceae</taxon>
        <taxon>Zobellia</taxon>
    </lineage>
</organism>